<keyword evidence="1" id="KW-0812">Transmembrane</keyword>
<accession>B9SM38</accession>
<keyword evidence="1" id="KW-0472">Membrane</keyword>
<evidence type="ECO:0000313" key="3">
    <source>
        <dbReference type="Proteomes" id="UP000008311"/>
    </source>
</evidence>
<sequence>MEKGSYNRVAFSIVIFLMASYFMLEADARKVPGKCSSDPDCKGAFESQCTLCSCNVSAQECVCSNFQQHEDTAKVMIGMGA</sequence>
<evidence type="ECO:0000256" key="1">
    <source>
        <dbReference type="SAM" id="Phobius"/>
    </source>
</evidence>
<protein>
    <submittedName>
        <fullName evidence="2">Uncharacterized protein</fullName>
    </submittedName>
</protein>
<keyword evidence="1" id="KW-1133">Transmembrane helix</keyword>
<gene>
    <name evidence="2" type="ORF">RCOM_0878000</name>
</gene>
<proteinExistence type="predicted"/>
<reference evidence="3" key="1">
    <citation type="journal article" date="2010" name="Nat. Biotechnol.">
        <title>Draft genome sequence of the oilseed species Ricinus communis.</title>
        <authorList>
            <person name="Chan A.P."/>
            <person name="Crabtree J."/>
            <person name="Zhao Q."/>
            <person name="Lorenzi H."/>
            <person name="Orvis J."/>
            <person name="Puiu D."/>
            <person name="Melake-Berhan A."/>
            <person name="Jones K.M."/>
            <person name="Redman J."/>
            <person name="Chen G."/>
            <person name="Cahoon E.B."/>
            <person name="Gedil M."/>
            <person name="Stanke M."/>
            <person name="Haas B.J."/>
            <person name="Wortman J.R."/>
            <person name="Fraser-Liggett C.M."/>
            <person name="Ravel J."/>
            <person name="Rabinowicz P.D."/>
        </authorList>
    </citation>
    <scope>NUCLEOTIDE SEQUENCE [LARGE SCALE GENOMIC DNA]</scope>
    <source>
        <strain evidence="3">cv. Hale</strain>
    </source>
</reference>
<dbReference type="EMBL" id="EQ974025">
    <property type="protein sequence ID" value="EEF35301.1"/>
    <property type="molecule type" value="Genomic_DNA"/>
</dbReference>
<evidence type="ECO:0000313" key="2">
    <source>
        <dbReference type="EMBL" id="EEF35301.1"/>
    </source>
</evidence>
<dbReference type="InParanoid" id="B9SM38"/>
<feature type="transmembrane region" description="Helical" evidence="1">
    <location>
        <begin position="6"/>
        <end position="24"/>
    </location>
</feature>
<dbReference type="Proteomes" id="UP000008311">
    <property type="component" value="Unassembled WGS sequence"/>
</dbReference>
<name>B9SM38_RICCO</name>
<organism evidence="2 3">
    <name type="scientific">Ricinus communis</name>
    <name type="common">Castor bean</name>
    <dbReference type="NCBI Taxonomy" id="3988"/>
    <lineage>
        <taxon>Eukaryota</taxon>
        <taxon>Viridiplantae</taxon>
        <taxon>Streptophyta</taxon>
        <taxon>Embryophyta</taxon>
        <taxon>Tracheophyta</taxon>
        <taxon>Spermatophyta</taxon>
        <taxon>Magnoliopsida</taxon>
        <taxon>eudicotyledons</taxon>
        <taxon>Gunneridae</taxon>
        <taxon>Pentapetalae</taxon>
        <taxon>rosids</taxon>
        <taxon>fabids</taxon>
        <taxon>Malpighiales</taxon>
        <taxon>Euphorbiaceae</taxon>
        <taxon>Acalyphoideae</taxon>
        <taxon>Acalypheae</taxon>
        <taxon>Ricinus</taxon>
    </lineage>
</organism>
<dbReference type="AlphaFoldDB" id="B9SM38"/>
<keyword evidence="3" id="KW-1185">Reference proteome</keyword>